<dbReference type="Proteomes" id="UP000799440">
    <property type="component" value="Unassembled WGS sequence"/>
</dbReference>
<evidence type="ECO:0000313" key="2">
    <source>
        <dbReference type="Proteomes" id="UP000799440"/>
    </source>
</evidence>
<dbReference type="AlphaFoldDB" id="A0A6A6VQK2"/>
<dbReference type="PANTHER" id="PTHR36091">
    <property type="entry name" value="ALTERED INHERITANCE OF MITOCHONDRIA PROTEIN 9, MITOCHONDRIAL"/>
    <property type="match status" value="1"/>
</dbReference>
<accession>A0A6A6VQK2</accession>
<sequence>MWAQEMELRNPVGQSFKLAINSEHLFHSTRGRFVCIEVFDSSQRRVRFDVNELMETAAKAIGAEHCIDIKKLPEGLYNKPTLLTFNNASQVVAKVPNPNAGLSHYTTASEVATMVIATRNTSTLALWLHAVQTSQRSLTTTELAQRHCTFLSSAFTPTWQSFAKQY</sequence>
<evidence type="ECO:0000313" key="1">
    <source>
        <dbReference type="EMBL" id="KAF2752159.1"/>
    </source>
</evidence>
<name>A0A6A6VQK2_9PLEO</name>
<dbReference type="OrthoDB" id="2968323at2759"/>
<dbReference type="PANTHER" id="PTHR36091:SF1">
    <property type="entry name" value="ALTERED INHERITANCE OF MITOCHONDRIA PROTEIN 9, MITOCHONDRIAL"/>
    <property type="match status" value="1"/>
</dbReference>
<evidence type="ECO:0008006" key="3">
    <source>
        <dbReference type="Google" id="ProtNLM"/>
    </source>
</evidence>
<dbReference type="GO" id="GO:0005739">
    <property type="term" value="C:mitochondrion"/>
    <property type="evidence" value="ECO:0007669"/>
    <property type="project" value="TreeGrafter"/>
</dbReference>
<keyword evidence="2" id="KW-1185">Reference proteome</keyword>
<dbReference type="EMBL" id="MU006561">
    <property type="protein sequence ID" value="KAF2752159.1"/>
    <property type="molecule type" value="Genomic_DNA"/>
</dbReference>
<reference evidence="1" key="1">
    <citation type="journal article" date="2020" name="Stud. Mycol.">
        <title>101 Dothideomycetes genomes: a test case for predicting lifestyles and emergence of pathogens.</title>
        <authorList>
            <person name="Haridas S."/>
            <person name="Albert R."/>
            <person name="Binder M."/>
            <person name="Bloem J."/>
            <person name="Labutti K."/>
            <person name="Salamov A."/>
            <person name="Andreopoulos B."/>
            <person name="Baker S."/>
            <person name="Barry K."/>
            <person name="Bills G."/>
            <person name="Bluhm B."/>
            <person name="Cannon C."/>
            <person name="Castanera R."/>
            <person name="Culley D."/>
            <person name="Daum C."/>
            <person name="Ezra D."/>
            <person name="Gonzalez J."/>
            <person name="Henrissat B."/>
            <person name="Kuo A."/>
            <person name="Liang C."/>
            <person name="Lipzen A."/>
            <person name="Lutzoni F."/>
            <person name="Magnuson J."/>
            <person name="Mondo S."/>
            <person name="Nolan M."/>
            <person name="Ohm R."/>
            <person name="Pangilinan J."/>
            <person name="Park H.-J."/>
            <person name="Ramirez L."/>
            <person name="Alfaro M."/>
            <person name="Sun H."/>
            <person name="Tritt A."/>
            <person name="Yoshinaga Y."/>
            <person name="Zwiers L.-H."/>
            <person name="Turgeon B."/>
            <person name="Goodwin S."/>
            <person name="Spatafora J."/>
            <person name="Crous P."/>
            <person name="Grigoriev I."/>
        </authorList>
    </citation>
    <scope>NUCLEOTIDE SEQUENCE</scope>
    <source>
        <strain evidence="1">CBS 119925</strain>
    </source>
</reference>
<organism evidence="1 2">
    <name type="scientific">Sporormia fimetaria CBS 119925</name>
    <dbReference type="NCBI Taxonomy" id="1340428"/>
    <lineage>
        <taxon>Eukaryota</taxon>
        <taxon>Fungi</taxon>
        <taxon>Dikarya</taxon>
        <taxon>Ascomycota</taxon>
        <taxon>Pezizomycotina</taxon>
        <taxon>Dothideomycetes</taxon>
        <taxon>Pleosporomycetidae</taxon>
        <taxon>Pleosporales</taxon>
        <taxon>Sporormiaceae</taxon>
        <taxon>Sporormia</taxon>
    </lineage>
</organism>
<proteinExistence type="predicted"/>
<protein>
    <recommendedName>
        <fullName evidence="3">Aminoglycoside phosphotransferase domain-containing protein</fullName>
    </recommendedName>
</protein>
<dbReference type="InterPro" id="IPR051035">
    <property type="entry name" value="Mito_inheritance_9"/>
</dbReference>
<gene>
    <name evidence="1" type="ORF">M011DRAFT_17646</name>
</gene>